<protein>
    <submittedName>
        <fullName evidence="2">Uncharacterized protein</fullName>
    </submittedName>
</protein>
<evidence type="ECO:0000313" key="2">
    <source>
        <dbReference type="EMBL" id="TRM65088.1"/>
    </source>
</evidence>
<accession>A0A550CJY1</accession>
<feature type="compositionally biased region" description="Polar residues" evidence="1">
    <location>
        <begin position="1"/>
        <end position="25"/>
    </location>
</feature>
<keyword evidence="3" id="KW-1185">Reference proteome</keyword>
<reference evidence="2 3" key="1">
    <citation type="journal article" date="2019" name="New Phytol.">
        <title>Comparative genomics reveals unique wood-decay strategies and fruiting body development in the Schizophyllaceae.</title>
        <authorList>
            <person name="Almasi E."/>
            <person name="Sahu N."/>
            <person name="Krizsan K."/>
            <person name="Balint B."/>
            <person name="Kovacs G.M."/>
            <person name="Kiss B."/>
            <person name="Cseklye J."/>
            <person name="Drula E."/>
            <person name="Henrissat B."/>
            <person name="Nagy I."/>
            <person name="Chovatia M."/>
            <person name="Adam C."/>
            <person name="LaButti K."/>
            <person name="Lipzen A."/>
            <person name="Riley R."/>
            <person name="Grigoriev I.V."/>
            <person name="Nagy L.G."/>
        </authorList>
    </citation>
    <scope>NUCLEOTIDE SEQUENCE [LARGE SCALE GENOMIC DNA]</scope>
    <source>
        <strain evidence="2 3">NL-1724</strain>
    </source>
</reference>
<feature type="non-terminal residue" evidence="2">
    <location>
        <position position="1"/>
    </location>
</feature>
<sequence length="147" mass="15104">DNALPTTPSKEWANMTTSALEQQQQHVHERATAPSTATKITPPAIADLAVPGAYPGSSPGDAKPQETLEAARGYLPAQEDVQHALGQAAETAKQYLPAQVATWIPASAVAADLPSKEGTDERLGQTDGVGALPGSATEAGVAKLPDE</sequence>
<gene>
    <name evidence="2" type="ORF">BD626DRAFT_369391</name>
</gene>
<proteinExistence type="predicted"/>
<feature type="region of interest" description="Disordered" evidence="1">
    <location>
        <begin position="113"/>
        <end position="147"/>
    </location>
</feature>
<evidence type="ECO:0000256" key="1">
    <source>
        <dbReference type="SAM" id="MobiDB-lite"/>
    </source>
</evidence>
<feature type="compositionally biased region" description="Basic and acidic residues" evidence="1">
    <location>
        <begin position="114"/>
        <end position="124"/>
    </location>
</feature>
<organism evidence="2 3">
    <name type="scientific">Schizophyllum amplum</name>
    <dbReference type="NCBI Taxonomy" id="97359"/>
    <lineage>
        <taxon>Eukaryota</taxon>
        <taxon>Fungi</taxon>
        <taxon>Dikarya</taxon>
        <taxon>Basidiomycota</taxon>
        <taxon>Agaricomycotina</taxon>
        <taxon>Agaricomycetes</taxon>
        <taxon>Agaricomycetidae</taxon>
        <taxon>Agaricales</taxon>
        <taxon>Schizophyllaceae</taxon>
        <taxon>Schizophyllum</taxon>
    </lineage>
</organism>
<name>A0A550CJY1_9AGAR</name>
<comment type="caution">
    <text evidence="2">The sequence shown here is derived from an EMBL/GenBank/DDBJ whole genome shotgun (WGS) entry which is preliminary data.</text>
</comment>
<dbReference type="Proteomes" id="UP000320762">
    <property type="component" value="Unassembled WGS sequence"/>
</dbReference>
<dbReference type="OrthoDB" id="3268823at2759"/>
<feature type="non-terminal residue" evidence="2">
    <location>
        <position position="147"/>
    </location>
</feature>
<feature type="region of interest" description="Disordered" evidence="1">
    <location>
        <begin position="1"/>
        <end position="42"/>
    </location>
</feature>
<dbReference type="AlphaFoldDB" id="A0A550CJY1"/>
<evidence type="ECO:0000313" key="3">
    <source>
        <dbReference type="Proteomes" id="UP000320762"/>
    </source>
</evidence>
<dbReference type="EMBL" id="VDMD01000006">
    <property type="protein sequence ID" value="TRM65088.1"/>
    <property type="molecule type" value="Genomic_DNA"/>
</dbReference>